<dbReference type="EMBL" id="DSZN01000055">
    <property type="protein sequence ID" value="HGQ85332.1"/>
    <property type="molecule type" value="Genomic_DNA"/>
</dbReference>
<name>A0A7C4JQC4_9BACT</name>
<dbReference type="Pfam" id="PF01314">
    <property type="entry name" value="AFOR_C"/>
    <property type="match status" value="1"/>
</dbReference>
<comment type="cofactor">
    <cofactor evidence="1">
        <name>[4Fe-4S] cluster</name>
        <dbReference type="ChEBI" id="CHEBI:49883"/>
    </cofactor>
</comment>
<dbReference type="PANTHER" id="PTHR30038">
    <property type="entry name" value="ALDEHYDE FERREDOXIN OXIDOREDUCTASE"/>
    <property type="match status" value="1"/>
</dbReference>
<dbReference type="SUPFAM" id="SSF56228">
    <property type="entry name" value="Aldehyde ferredoxin oxidoreductase, N-terminal domain"/>
    <property type="match status" value="1"/>
</dbReference>
<evidence type="ECO:0000256" key="5">
    <source>
        <dbReference type="ARBA" id="ARBA00023004"/>
    </source>
</evidence>
<dbReference type="GO" id="GO:0016625">
    <property type="term" value="F:oxidoreductase activity, acting on the aldehyde or oxo group of donors, iron-sulfur protein as acceptor"/>
    <property type="evidence" value="ECO:0007669"/>
    <property type="project" value="InterPro"/>
</dbReference>
<evidence type="ECO:0000256" key="6">
    <source>
        <dbReference type="ARBA" id="ARBA00023014"/>
    </source>
</evidence>
<sequence length="654" mass="74808">MIIYKVLFIDVGSLRWEIKEYEIPPYLGPVDIGIRIHLEEIESWKYEIFSPRNVLFLGTGPFAGSKIFGTHRLVAVFRSPESLGLHISEAGGVAYKFIGSGINGLVIYGKSEEPLLIFVEGKEKIKVSFEKISFDNLNRIYEGYGNYFGAYALTKWLLDIYSDFFVENNARAVVVGPGAWQTRFGALVSIDVNPEAKDLIIGSEDFAGRGGAGSVLAQVHNVAGIIAGGKIKPELPEILVNIRNFNVNFLKKLTGREFFNAVNLATTKYRFDPKTGAGGTFGSNYPYYKEWLPTFGYNSIYLKKEIRRKISDIVLKNYWEPFKEETFVKTKNWKTCGEPCPVVCKKIWKRKKVDYEPFQGVGPLIGVFDLKEASRIVELIDNAGLDAITTGHVVSFLLEAVNRGLLTCEEVGISSHPNLDPLILNPEKWHINGLLAEEIIQNLLNKKTPVLKDIAEKGLRKTIKILDQKYEERIEKVGTSFRDIALYQPYGEDGYMTPNFYWTPGFFVPIFVNGKYWTEYRLIFTEPEEFVELVYERAIKELAISNAGFCRFHRGWAENFLEKLYEIFGIKNLEEKLKDLYKNIALYNIKAGSIPKPLEGEKAIDIFSTLAEELQVQRWATKFSKDKRRAYQEWFERFFISYLYHVGLDFSLIK</sequence>
<evidence type="ECO:0000256" key="4">
    <source>
        <dbReference type="ARBA" id="ARBA00022723"/>
    </source>
</evidence>
<dbReference type="InterPro" id="IPR013983">
    <property type="entry name" value="Ald_Fedxn_OxRdtase_N"/>
</dbReference>
<keyword evidence="3" id="KW-0004">4Fe-4S</keyword>
<keyword evidence="5" id="KW-0408">Iron</keyword>
<dbReference type="PANTHER" id="PTHR30038:SF7">
    <property type="entry name" value="TUNGSTEN-CONTAINING GLYCERALDEHYDE-3-PHOSPHATE:FERREDOXIN OXIDOREDUCTASE"/>
    <property type="match status" value="1"/>
</dbReference>
<dbReference type="InterPro" id="IPR013984">
    <property type="entry name" value="Ald_Fedxn_OxRdtase_dom2"/>
</dbReference>
<keyword evidence="4" id="KW-0479">Metal-binding</keyword>
<gene>
    <name evidence="8" type="ORF">ENT66_02940</name>
</gene>
<comment type="similarity">
    <text evidence="2">Belongs to the AOR/FOR family.</text>
</comment>
<dbReference type="SUPFAM" id="SSF48310">
    <property type="entry name" value="Aldehyde ferredoxin oxidoreductase, C-terminal domains"/>
    <property type="match status" value="1"/>
</dbReference>
<keyword evidence="6" id="KW-0411">Iron-sulfur</keyword>
<evidence type="ECO:0000259" key="7">
    <source>
        <dbReference type="SMART" id="SM00790"/>
    </source>
</evidence>
<evidence type="ECO:0000256" key="2">
    <source>
        <dbReference type="ARBA" id="ARBA00011032"/>
    </source>
</evidence>
<dbReference type="Pfam" id="PF02730">
    <property type="entry name" value="AFOR_N"/>
    <property type="match status" value="1"/>
</dbReference>
<dbReference type="InterPro" id="IPR036503">
    <property type="entry name" value="Ald_Fedxn_OxRdtase_N_sf"/>
</dbReference>
<accession>A0A7C4JQC4</accession>
<dbReference type="AlphaFoldDB" id="A0A7C4JQC4"/>
<dbReference type="GO" id="GO:0046872">
    <property type="term" value="F:metal ion binding"/>
    <property type="evidence" value="ECO:0007669"/>
    <property type="project" value="UniProtKB-KW"/>
</dbReference>
<evidence type="ECO:0000256" key="1">
    <source>
        <dbReference type="ARBA" id="ARBA00001966"/>
    </source>
</evidence>
<reference evidence="8" key="1">
    <citation type="journal article" date="2020" name="mSystems">
        <title>Genome- and Community-Level Interaction Insights into Carbon Utilization and Element Cycling Functions of Hydrothermarchaeota in Hydrothermal Sediment.</title>
        <authorList>
            <person name="Zhou Z."/>
            <person name="Liu Y."/>
            <person name="Xu W."/>
            <person name="Pan J."/>
            <person name="Luo Z.H."/>
            <person name="Li M."/>
        </authorList>
    </citation>
    <scope>NUCLEOTIDE SEQUENCE [LARGE SCALE GENOMIC DNA]</scope>
    <source>
        <strain evidence="8">SpSt-6</strain>
    </source>
</reference>
<dbReference type="Gene3D" id="3.60.9.10">
    <property type="entry name" value="Aldehyde ferredoxin oxidoreductase, N-terminal domain"/>
    <property type="match status" value="1"/>
</dbReference>
<comment type="caution">
    <text evidence="8">The sequence shown here is derived from an EMBL/GenBank/DDBJ whole genome shotgun (WGS) entry which is preliminary data.</text>
</comment>
<protein>
    <submittedName>
        <fullName evidence="8">Aldehyde ferredoxin oxidoreductase</fullName>
    </submittedName>
</protein>
<feature type="domain" description="Aldehyde ferredoxin oxidoreductase N-terminal" evidence="7">
    <location>
        <begin position="4"/>
        <end position="230"/>
    </location>
</feature>
<dbReference type="GO" id="GO:0051539">
    <property type="term" value="F:4 iron, 4 sulfur cluster binding"/>
    <property type="evidence" value="ECO:0007669"/>
    <property type="project" value="UniProtKB-KW"/>
</dbReference>
<dbReference type="SMART" id="SM00790">
    <property type="entry name" value="AFOR_N"/>
    <property type="match status" value="1"/>
</dbReference>
<proteinExistence type="inferred from homology"/>
<dbReference type="InterPro" id="IPR051919">
    <property type="entry name" value="W-dependent_AOR"/>
</dbReference>
<evidence type="ECO:0000256" key="3">
    <source>
        <dbReference type="ARBA" id="ARBA00022485"/>
    </source>
</evidence>
<dbReference type="InterPro" id="IPR036021">
    <property type="entry name" value="Tungsten_al_ferr_oxy-like_C"/>
</dbReference>
<dbReference type="InterPro" id="IPR001203">
    <property type="entry name" value="OxRdtase_Ald_Fedxn_C"/>
</dbReference>
<dbReference type="GO" id="GO:0009055">
    <property type="term" value="F:electron transfer activity"/>
    <property type="evidence" value="ECO:0007669"/>
    <property type="project" value="InterPro"/>
</dbReference>
<dbReference type="Gene3D" id="1.10.569.10">
    <property type="entry name" value="Aldehyde Ferredoxin Oxidoreductase Protein, subunit A, domain 2"/>
    <property type="match status" value="1"/>
</dbReference>
<evidence type="ECO:0000313" key="8">
    <source>
        <dbReference type="EMBL" id="HGQ85332.1"/>
    </source>
</evidence>
<organism evidence="8">
    <name type="scientific">Thermodesulfobacterium geofontis</name>
    <dbReference type="NCBI Taxonomy" id="1295609"/>
    <lineage>
        <taxon>Bacteria</taxon>
        <taxon>Pseudomonadati</taxon>
        <taxon>Thermodesulfobacteriota</taxon>
        <taxon>Thermodesulfobacteria</taxon>
        <taxon>Thermodesulfobacteriales</taxon>
        <taxon>Thermodesulfobacteriaceae</taxon>
        <taxon>Thermodesulfobacterium</taxon>
    </lineage>
</organism>